<dbReference type="AlphaFoldDB" id="A0AAN8GAD0"/>
<name>A0AAN8GAD0_TRICO</name>
<evidence type="ECO:0000313" key="2">
    <source>
        <dbReference type="EMBL" id="KAK5980393.1"/>
    </source>
</evidence>
<accession>A0AAN8GAD0</accession>
<dbReference type="Proteomes" id="UP001331761">
    <property type="component" value="Unassembled WGS sequence"/>
</dbReference>
<feature type="compositionally biased region" description="Basic and acidic residues" evidence="1">
    <location>
        <begin position="1"/>
        <end position="12"/>
    </location>
</feature>
<evidence type="ECO:0000256" key="1">
    <source>
        <dbReference type="SAM" id="MobiDB-lite"/>
    </source>
</evidence>
<keyword evidence="3" id="KW-1185">Reference proteome</keyword>
<feature type="compositionally biased region" description="Basic residues" evidence="1">
    <location>
        <begin position="35"/>
        <end position="44"/>
    </location>
</feature>
<feature type="region of interest" description="Disordered" evidence="1">
    <location>
        <begin position="95"/>
        <end position="159"/>
    </location>
</feature>
<reference evidence="2 3" key="1">
    <citation type="submission" date="2019-10" db="EMBL/GenBank/DDBJ databases">
        <title>Assembly and Annotation for the nematode Trichostrongylus colubriformis.</title>
        <authorList>
            <person name="Martin J."/>
        </authorList>
    </citation>
    <scope>NUCLEOTIDE SEQUENCE [LARGE SCALE GENOMIC DNA]</scope>
    <source>
        <strain evidence="2">G859</strain>
        <tissue evidence="2">Whole worm</tissue>
    </source>
</reference>
<dbReference type="EMBL" id="WIXE01007473">
    <property type="protein sequence ID" value="KAK5980393.1"/>
    <property type="molecule type" value="Genomic_DNA"/>
</dbReference>
<sequence>MMQHSSRSDKKAPSSASETIQATAAACSSSLSRKASQRTSRKKTSIFDPIPSKKQPPATVVHSVSDEDDVIAVGDVDMAATARCSSTFGYKITASPILSNRSSDRNDTSSTSSRNTKRPAKKSSIFDPKPNKKQHLSAKVEESIPDDESEPIERPDVKDILKLVSSGKRYDNGDDEAETEDTKGLEIERVVAKLSELVHYADLERPPKPKPVVKSSHSECSKLPNFKRFKKASQGRFNSSLSSVSISCVIGGSEDLVDFRQLPQVA</sequence>
<comment type="caution">
    <text evidence="2">The sequence shown here is derived from an EMBL/GenBank/DDBJ whole genome shotgun (WGS) entry which is preliminary data.</text>
</comment>
<protein>
    <submittedName>
        <fullName evidence="2">Uncharacterized protein</fullName>
    </submittedName>
</protein>
<evidence type="ECO:0000313" key="3">
    <source>
        <dbReference type="Proteomes" id="UP001331761"/>
    </source>
</evidence>
<proteinExistence type="predicted"/>
<feature type="region of interest" description="Disordered" evidence="1">
    <location>
        <begin position="1"/>
        <end position="64"/>
    </location>
</feature>
<organism evidence="2 3">
    <name type="scientific">Trichostrongylus colubriformis</name>
    <name type="common">Black scour worm</name>
    <dbReference type="NCBI Taxonomy" id="6319"/>
    <lineage>
        <taxon>Eukaryota</taxon>
        <taxon>Metazoa</taxon>
        <taxon>Ecdysozoa</taxon>
        <taxon>Nematoda</taxon>
        <taxon>Chromadorea</taxon>
        <taxon>Rhabditida</taxon>
        <taxon>Rhabditina</taxon>
        <taxon>Rhabditomorpha</taxon>
        <taxon>Strongyloidea</taxon>
        <taxon>Trichostrongylidae</taxon>
        <taxon>Trichostrongylus</taxon>
    </lineage>
</organism>
<feature type="compositionally biased region" description="Polar residues" evidence="1">
    <location>
        <begin position="14"/>
        <end position="34"/>
    </location>
</feature>
<gene>
    <name evidence="2" type="ORF">GCK32_009194</name>
</gene>